<sequence length="44" mass="5401">MWLFQNVLQWSYFTSIQYKIYGKSMLHNSHHQKFWLIHQSGTSV</sequence>
<accession>G5QGT6</accession>
<evidence type="ECO:0000313" key="1">
    <source>
        <dbReference type="EMBL" id="EHC91713.1"/>
    </source>
</evidence>
<comment type="caution">
    <text evidence="1">The sequence shown here is derived from an EMBL/GenBank/DDBJ whole genome shotgun (WGS) entry which is preliminary data.</text>
</comment>
<dbReference type="EMBL" id="AFCT01000626">
    <property type="protein sequence ID" value="EHC91713.1"/>
    <property type="molecule type" value="Genomic_DNA"/>
</dbReference>
<dbReference type="Proteomes" id="UP000004903">
    <property type="component" value="Unassembled WGS sequence"/>
</dbReference>
<protein>
    <submittedName>
        <fullName evidence="1">Uncharacterized protein</fullName>
    </submittedName>
</protein>
<evidence type="ECO:0000313" key="2">
    <source>
        <dbReference type="Proteomes" id="UP000004903"/>
    </source>
</evidence>
<proteinExistence type="predicted"/>
<organism evidence="1 2">
    <name type="scientific">Salmonella enterica subsp. enterica serovar Rubislaw str. A4-653</name>
    <dbReference type="NCBI Taxonomy" id="913081"/>
    <lineage>
        <taxon>Bacteria</taxon>
        <taxon>Pseudomonadati</taxon>
        <taxon>Pseudomonadota</taxon>
        <taxon>Gammaproteobacteria</taxon>
        <taxon>Enterobacterales</taxon>
        <taxon>Enterobacteriaceae</taxon>
        <taxon>Salmonella</taxon>
    </lineage>
</organism>
<gene>
    <name evidence="1" type="ORF">LTSERUB_1649</name>
</gene>
<dbReference type="PATRIC" id="fig|913081.3.peg.1326"/>
<reference evidence="1 2" key="1">
    <citation type="journal article" date="2011" name="BMC Genomics">
        <title>Genome sequencing reveals diversification of virulence factor content and possible host adaptation in distinct subpopulations of Salmonella enterica.</title>
        <authorList>
            <person name="den Bakker H.C."/>
            <person name="Moreno Switt A.I."/>
            <person name="Govoni G."/>
            <person name="Cummings C.A."/>
            <person name="Ranieri M.L."/>
            <person name="Degoricija L."/>
            <person name="Hoelzer K."/>
            <person name="Rodriguez-Rivera L.D."/>
            <person name="Brown S."/>
            <person name="Bolchacova E."/>
            <person name="Furtado M.R."/>
            <person name="Wiedmann M."/>
        </authorList>
    </citation>
    <scope>NUCLEOTIDE SEQUENCE [LARGE SCALE GENOMIC DNA]</scope>
    <source>
        <strain evidence="1 2">A4-653</strain>
    </source>
</reference>
<name>G5QGT6_SALRU</name>
<dbReference type="AlphaFoldDB" id="G5QGT6"/>